<sequence length="325" mass="34029">MSYNHFPPPPDEPVPVVPRELKVKRTVPTPRKAPTVRSGKGSIFGRATIPSVYWANDDPTPVNNSVYTFYREGTPPPDEKGAAAAAAAAHARNRGLSLYDDERRERAGRRRRRCCGLRMGLFWALVALIIFVVLGVGVGVGVGVSMGRSANQAADGGAARTSSATPTPTSSSSSDASHTALATATIPSSSAKTAIPESASPASPTASRTSSASTAPSATATSGATTVCPEANNTIYSPEGSDKRFLRVCGIDYTGDAEAIDMSNMLAGSMGECIDICSKAAQCTGVAWGNTTSASGAAEQRCWLKRDMKKSHEATDRNWNFAILL</sequence>
<dbReference type="STRING" id="5466.A0A4R8QSC0"/>
<dbReference type="EMBL" id="RYZW01000110">
    <property type="protein sequence ID" value="TDZ46945.1"/>
    <property type="molecule type" value="Genomic_DNA"/>
</dbReference>
<keyword evidence="2" id="KW-0812">Transmembrane</keyword>
<dbReference type="Proteomes" id="UP000295703">
    <property type="component" value="Unassembled WGS sequence"/>
</dbReference>
<dbReference type="AlphaFoldDB" id="A0A4R8QSC0"/>
<keyword evidence="2" id="KW-1133">Transmembrane helix</keyword>
<evidence type="ECO:0008006" key="5">
    <source>
        <dbReference type="Google" id="ProtNLM"/>
    </source>
</evidence>
<feature type="compositionally biased region" description="Low complexity" evidence="1">
    <location>
        <begin position="158"/>
        <end position="185"/>
    </location>
</feature>
<comment type="caution">
    <text evidence="3">The sequence shown here is derived from an EMBL/GenBank/DDBJ whole genome shotgun (WGS) entry which is preliminary data.</text>
</comment>
<evidence type="ECO:0000313" key="3">
    <source>
        <dbReference type="EMBL" id="TDZ46945.1"/>
    </source>
</evidence>
<proteinExistence type="predicted"/>
<keyword evidence="4" id="KW-1185">Reference proteome</keyword>
<gene>
    <name evidence="3" type="ORF">CTRI78_v008778</name>
</gene>
<dbReference type="Gene3D" id="3.50.4.10">
    <property type="entry name" value="Hepatocyte Growth Factor"/>
    <property type="match status" value="1"/>
</dbReference>
<organism evidence="3 4">
    <name type="scientific">Colletotrichum trifolii</name>
    <dbReference type="NCBI Taxonomy" id="5466"/>
    <lineage>
        <taxon>Eukaryota</taxon>
        <taxon>Fungi</taxon>
        <taxon>Dikarya</taxon>
        <taxon>Ascomycota</taxon>
        <taxon>Pezizomycotina</taxon>
        <taxon>Sordariomycetes</taxon>
        <taxon>Hypocreomycetidae</taxon>
        <taxon>Glomerellales</taxon>
        <taxon>Glomerellaceae</taxon>
        <taxon>Colletotrichum</taxon>
        <taxon>Colletotrichum orbiculare species complex</taxon>
    </lineage>
</organism>
<feature type="region of interest" description="Disordered" evidence="1">
    <location>
        <begin position="154"/>
        <end position="224"/>
    </location>
</feature>
<reference evidence="3 4" key="1">
    <citation type="submission" date="2018-12" db="EMBL/GenBank/DDBJ databases">
        <title>Genome sequence and assembly of Colletotrichum trifolii.</title>
        <authorList>
            <person name="Gan P."/>
            <person name="Shirasu K."/>
        </authorList>
    </citation>
    <scope>NUCLEOTIDE SEQUENCE [LARGE SCALE GENOMIC DNA]</scope>
    <source>
        <strain evidence="3 4">543-2</strain>
    </source>
</reference>
<feature type="transmembrane region" description="Helical" evidence="2">
    <location>
        <begin position="120"/>
        <end position="144"/>
    </location>
</feature>
<keyword evidence="2" id="KW-0472">Membrane</keyword>
<evidence type="ECO:0000256" key="1">
    <source>
        <dbReference type="SAM" id="MobiDB-lite"/>
    </source>
</evidence>
<name>A0A4R8QSC0_COLTR</name>
<evidence type="ECO:0000256" key="2">
    <source>
        <dbReference type="SAM" id="Phobius"/>
    </source>
</evidence>
<accession>A0A4R8QSC0</accession>
<protein>
    <recommendedName>
        <fullName evidence="5">Apple domain-containing protein</fullName>
    </recommendedName>
</protein>
<feature type="compositionally biased region" description="Low complexity" evidence="1">
    <location>
        <begin position="193"/>
        <end position="224"/>
    </location>
</feature>
<evidence type="ECO:0000313" key="4">
    <source>
        <dbReference type="Proteomes" id="UP000295703"/>
    </source>
</evidence>